<keyword evidence="2" id="KW-1185">Reference proteome</keyword>
<dbReference type="Proteomes" id="UP000184300">
    <property type="component" value="Unassembled WGS sequence"/>
</dbReference>
<dbReference type="GeneID" id="34459370"/>
<sequence>MCLRASEINMANTAHQQPLQAEYLSDDEDPSPLPPSPTNIIYSSEKEAMDAINEFTQQHGYALTTKSSKRHGNNKIKACYHCDCSGAHKDNVADDKQVHEKTTHYKWLFEIKDPAHSHGPAPAHTHPTLHQAEVKKHATIFENQLSAGITPRQIP</sequence>
<dbReference type="AlphaFoldDB" id="A0A1L9VZZ1"/>
<accession>A0A1L9VZZ1</accession>
<evidence type="ECO:0008006" key="3">
    <source>
        <dbReference type="Google" id="ProtNLM"/>
    </source>
</evidence>
<organism evidence="1 2">
    <name type="scientific">Aspergillus glaucus CBS 516.65</name>
    <dbReference type="NCBI Taxonomy" id="1160497"/>
    <lineage>
        <taxon>Eukaryota</taxon>
        <taxon>Fungi</taxon>
        <taxon>Dikarya</taxon>
        <taxon>Ascomycota</taxon>
        <taxon>Pezizomycotina</taxon>
        <taxon>Eurotiomycetes</taxon>
        <taxon>Eurotiomycetidae</taxon>
        <taxon>Eurotiales</taxon>
        <taxon>Aspergillaceae</taxon>
        <taxon>Aspergillus</taxon>
        <taxon>Aspergillus subgen. Aspergillus</taxon>
    </lineage>
</organism>
<proteinExistence type="predicted"/>
<dbReference type="VEuPathDB" id="FungiDB:ASPGLDRAFT_21589"/>
<dbReference type="RefSeq" id="XP_022406148.1">
    <property type="nucleotide sequence ID" value="XM_022543109.1"/>
</dbReference>
<dbReference type="OrthoDB" id="4359445at2759"/>
<evidence type="ECO:0000313" key="1">
    <source>
        <dbReference type="EMBL" id="OJJ89486.1"/>
    </source>
</evidence>
<gene>
    <name evidence="1" type="ORF">ASPGLDRAFT_21589</name>
</gene>
<evidence type="ECO:0000313" key="2">
    <source>
        <dbReference type="Proteomes" id="UP000184300"/>
    </source>
</evidence>
<dbReference type="EMBL" id="KV878888">
    <property type="protein sequence ID" value="OJJ89486.1"/>
    <property type="molecule type" value="Genomic_DNA"/>
</dbReference>
<protein>
    <recommendedName>
        <fullName evidence="3">FAR1 domain-containing protein</fullName>
    </recommendedName>
</protein>
<name>A0A1L9VZZ1_ASPGL</name>
<reference evidence="2" key="1">
    <citation type="journal article" date="2017" name="Genome Biol.">
        <title>Comparative genomics reveals high biological diversity and specific adaptations in the industrially and medically important fungal genus Aspergillus.</title>
        <authorList>
            <person name="de Vries R.P."/>
            <person name="Riley R."/>
            <person name="Wiebenga A."/>
            <person name="Aguilar-Osorio G."/>
            <person name="Amillis S."/>
            <person name="Uchima C.A."/>
            <person name="Anderluh G."/>
            <person name="Asadollahi M."/>
            <person name="Askin M."/>
            <person name="Barry K."/>
            <person name="Battaglia E."/>
            <person name="Bayram O."/>
            <person name="Benocci T."/>
            <person name="Braus-Stromeyer S.A."/>
            <person name="Caldana C."/>
            <person name="Canovas D."/>
            <person name="Cerqueira G.C."/>
            <person name="Chen F."/>
            <person name="Chen W."/>
            <person name="Choi C."/>
            <person name="Clum A."/>
            <person name="Dos Santos R.A."/>
            <person name="Damasio A.R."/>
            <person name="Diallinas G."/>
            <person name="Emri T."/>
            <person name="Fekete E."/>
            <person name="Flipphi M."/>
            <person name="Freyberg S."/>
            <person name="Gallo A."/>
            <person name="Gournas C."/>
            <person name="Habgood R."/>
            <person name="Hainaut M."/>
            <person name="Harispe M.L."/>
            <person name="Henrissat B."/>
            <person name="Hilden K.S."/>
            <person name="Hope R."/>
            <person name="Hossain A."/>
            <person name="Karabika E."/>
            <person name="Karaffa L."/>
            <person name="Karanyi Z."/>
            <person name="Krasevec N."/>
            <person name="Kuo A."/>
            <person name="Kusch H."/>
            <person name="LaButti K."/>
            <person name="Lagendijk E.L."/>
            <person name="Lapidus A."/>
            <person name="Levasseur A."/>
            <person name="Lindquist E."/>
            <person name="Lipzen A."/>
            <person name="Logrieco A.F."/>
            <person name="MacCabe A."/>
            <person name="Maekelae M.R."/>
            <person name="Malavazi I."/>
            <person name="Melin P."/>
            <person name="Meyer V."/>
            <person name="Mielnichuk N."/>
            <person name="Miskei M."/>
            <person name="Molnar A.P."/>
            <person name="Mule G."/>
            <person name="Ngan C.Y."/>
            <person name="Orejas M."/>
            <person name="Orosz E."/>
            <person name="Ouedraogo J.P."/>
            <person name="Overkamp K.M."/>
            <person name="Park H.-S."/>
            <person name="Perrone G."/>
            <person name="Piumi F."/>
            <person name="Punt P.J."/>
            <person name="Ram A.F."/>
            <person name="Ramon A."/>
            <person name="Rauscher S."/>
            <person name="Record E."/>
            <person name="Riano-Pachon D.M."/>
            <person name="Robert V."/>
            <person name="Roehrig J."/>
            <person name="Ruller R."/>
            <person name="Salamov A."/>
            <person name="Salih N.S."/>
            <person name="Samson R.A."/>
            <person name="Sandor E."/>
            <person name="Sanguinetti M."/>
            <person name="Schuetze T."/>
            <person name="Sepcic K."/>
            <person name="Shelest E."/>
            <person name="Sherlock G."/>
            <person name="Sophianopoulou V."/>
            <person name="Squina F.M."/>
            <person name="Sun H."/>
            <person name="Susca A."/>
            <person name="Todd R.B."/>
            <person name="Tsang A."/>
            <person name="Unkles S.E."/>
            <person name="van de Wiele N."/>
            <person name="van Rossen-Uffink D."/>
            <person name="Oliveira J.V."/>
            <person name="Vesth T.C."/>
            <person name="Visser J."/>
            <person name="Yu J.-H."/>
            <person name="Zhou M."/>
            <person name="Andersen M.R."/>
            <person name="Archer D.B."/>
            <person name="Baker S.E."/>
            <person name="Benoit I."/>
            <person name="Brakhage A.A."/>
            <person name="Braus G.H."/>
            <person name="Fischer R."/>
            <person name="Frisvad J.C."/>
            <person name="Goldman G.H."/>
            <person name="Houbraken J."/>
            <person name="Oakley B."/>
            <person name="Pocsi I."/>
            <person name="Scazzocchio C."/>
            <person name="Seiboth B."/>
            <person name="vanKuyk P.A."/>
            <person name="Wortman J."/>
            <person name="Dyer P.S."/>
            <person name="Grigoriev I.V."/>
        </authorList>
    </citation>
    <scope>NUCLEOTIDE SEQUENCE [LARGE SCALE GENOMIC DNA]</scope>
    <source>
        <strain evidence="2">CBS 516.65</strain>
    </source>
</reference>